<organism evidence="1 2">
    <name type="scientific">Chondrus crispus</name>
    <name type="common">Carrageen Irish moss</name>
    <name type="synonym">Polymorpha crispa</name>
    <dbReference type="NCBI Taxonomy" id="2769"/>
    <lineage>
        <taxon>Eukaryota</taxon>
        <taxon>Rhodophyta</taxon>
        <taxon>Florideophyceae</taxon>
        <taxon>Rhodymeniophycidae</taxon>
        <taxon>Gigartinales</taxon>
        <taxon>Gigartinaceae</taxon>
        <taxon>Chondrus</taxon>
    </lineage>
</organism>
<dbReference type="GeneID" id="17325244"/>
<dbReference type="PhylomeDB" id="R7QJL2"/>
<evidence type="ECO:0000313" key="2">
    <source>
        <dbReference type="Proteomes" id="UP000012073"/>
    </source>
</evidence>
<sequence length="154" mass="17326">MTYVESRVRQSSRFLPNKQGNILGALEVLLQVGSKVSGVLKPLPSAGRAVYRKSNYKIECRLKNGKLARAVLTGRKVELMMNNMVEVEIPLTAVKDESYMDGTDRQRGRQRRRRVIVGASKCRPRRSATGRVVFTCTCRRRGRRGKRSSSGGTR</sequence>
<reference evidence="2" key="1">
    <citation type="journal article" date="2013" name="Proc. Natl. Acad. Sci. U.S.A.">
        <title>Genome structure and metabolic features in the red seaweed Chondrus crispus shed light on evolution of the Archaeplastida.</title>
        <authorList>
            <person name="Collen J."/>
            <person name="Porcel B."/>
            <person name="Carre W."/>
            <person name="Ball S.G."/>
            <person name="Chaparro C."/>
            <person name="Tonon T."/>
            <person name="Barbeyron T."/>
            <person name="Michel G."/>
            <person name="Noel B."/>
            <person name="Valentin K."/>
            <person name="Elias M."/>
            <person name="Artiguenave F."/>
            <person name="Arun A."/>
            <person name="Aury J.M."/>
            <person name="Barbosa-Neto J.F."/>
            <person name="Bothwell J.H."/>
            <person name="Bouget F.Y."/>
            <person name="Brillet L."/>
            <person name="Cabello-Hurtado F."/>
            <person name="Capella-Gutierrez S."/>
            <person name="Charrier B."/>
            <person name="Cladiere L."/>
            <person name="Cock J.M."/>
            <person name="Coelho S.M."/>
            <person name="Colleoni C."/>
            <person name="Czjzek M."/>
            <person name="Da Silva C."/>
            <person name="Delage L."/>
            <person name="Denoeud F."/>
            <person name="Deschamps P."/>
            <person name="Dittami S.M."/>
            <person name="Gabaldon T."/>
            <person name="Gachon C.M."/>
            <person name="Groisillier A."/>
            <person name="Herve C."/>
            <person name="Jabbari K."/>
            <person name="Katinka M."/>
            <person name="Kloareg B."/>
            <person name="Kowalczyk N."/>
            <person name="Labadie K."/>
            <person name="Leblanc C."/>
            <person name="Lopez P.J."/>
            <person name="McLachlan D.H."/>
            <person name="Meslet-Cladiere L."/>
            <person name="Moustafa A."/>
            <person name="Nehr Z."/>
            <person name="Nyvall Collen P."/>
            <person name="Panaud O."/>
            <person name="Partensky F."/>
            <person name="Poulain J."/>
            <person name="Rensing S.A."/>
            <person name="Rousvoal S."/>
            <person name="Samson G."/>
            <person name="Symeonidi A."/>
            <person name="Weissenbach J."/>
            <person name="Zambounis A."/>
            <person name="Wincker P."/>
            <person name="Boyen C."/>
        </authorList>
    </citation>
    <scope>NUCLEOTIDE SEQUENCE [LARGE SCALE GENOMIC DNA]</scope>
    <source>
        <strain evidence="2">cv. Stackhouse</strain>
    </source>
</reference>
<dbReference type="EMBL" id="HG001858">
    <property type="protein sequence ID" value="CDF37656.1"/>
    <property type="molecule type" value="Genomic_DNA"/>
</dbReference>
<evidence type="ECO:0000313" key="1">
    <source>
        <dbReference type="EMBL" id="CDF37656.1"/>
    </source>
</evidence>
<name>R7QJL2_CHOCR</name>
<protein>
    <submittedName>
        <fullName evidence="1">Uncharacterized protein</fullName>
    </submittedName>
</protein>
<dbReference type="AlphaFoldDB" id="R7QJL2"/>
<keyword evidence="2" id="KW-1185">Reference proteome</keyword>
<dbReference type="KEGG" id="ccp:CHC_T00005873001"/>
<dbReference type="Gramene" id="CDF37656">
    <property type="protein sequence ID" value="CDF37656"/>
    <property type="gene ID" value="CHC_T00005873001"/>
</dbReference>
<dbReference type="Proteomes" id="UP000012073">
    <property type="component" value="Unassembled WGS sequence"/>
</dbReference>
<accession>R7QJL2</accession>
<gene>
    <name evidence="1" type="ORF">CHC_T00005873001</name>
</gene>
<proteinExistence type="predicted"/>
<dbReference type="RefSeq" id="XP_005717527.1">
    <property type="nucleotide sequence ID" value="XM_005717470.1"/>
</dbReference>